<dbReference type="InterPro" id="IPR052715">
    <property type="entry name" value="RAYT_transposase"/>
</dbReference>
<organism evidence="2 3">
    <name type="scientific">Rodentibacter caecimuris</name>
    <dbReference type="NCBI Taxonomy" id="1796644"/>
    <lineage>
        <taxon>Bacteria</taxon>
        <taxon>Pseudomonadati</taxon>
        <taxon>Pseudomonadota</taxon>
        <taxon>Gammaproteobacteria</taxon>
        <taxon>Pasteurellales</taxon>
        <taxon>Pasteurellaceae</taxon>
        <taxon>Rodentibacter</taxon>
    </lineage>
</organism>
<feature type="domain" description="Transposase IS200-like" evidence="1">
    <location>
        <begin position="18"/>
        <end position="154"/>
    </location>
</feature>
<gene>
    <name evidence="2" type="ORF">BKG96_10315</name>
</gene>
<sequence length="164" mass="19959">MMNLYPNRKTIRAAWNNYQNGAYFITICTKHKQHFFGEIHNEKMYLSLVGKKLRDLMQQTIELRKPQFIEIPIYTIMPNHLHFIIIINTDFDISQHYFRHQSQNVSSVVRGIKSALTSYAIKNNIPFEWQPRFHDRIIRNEREFTHIYQYIENNVINWDKDCFY</sequence>
<proteinExistence type="predicted"/>
<evidence type="ECO:0000313" key="2">
    <source>
        <dbReference type="EMBL" id="OOF75936.1"/>
    </source>
</evidence>
<dbReference type="InterPro" id="IPR002686">
    <property type="entry name" value="Transposase_17"/>
</dbReference>
<comment type="caution">
    <text evidence="2">The sequence shown here is derived from an EMBL/GenBank/DDBJ whole genome shotgun (WGS) entry which is preliminary data.</text>
</comment>
<dbReference type="PANTHER" id="PTHR36966">
    <property type="entry name" value="REP-ASSOCIATED TYROSINE TRANSPOSASE"/>
    <property type="match status" value="1"/>
</dbReference>
<evidence type="ECO:0000313" key="3">
    <source>
        <dbReference type="Proteomes" id="UP000189114"/>
    </source>
</evidence>
<dbReference type="GO" id="GO:0006313">
    <property type="term" value="P:DNA transposition"/>
    <property type="evidence" value="ECO:0007669"/>
    <property type="project" value="InterPro"/>
</dbReference>
<dbReference type="Gene3D" id="3.30.70.1290">
    <property type="entry name" value="Transposase IS200-like"/>
    <property type="match status" value="1"/>
</dbReference>
<dbReference type="GO" id="GO:0004803">
    <property type="term" value="F:transposase activity"/>
    <property type="evidence" value="ECO:0007669"/>
    <property type="project" value="InterPro"/>
</dbReference>
<dbReference type="SUPFAM" id="SSF143422">
    <property type="entry name" value="Transposase IS200-like"/>
    <property type="match status" value="1"/>
</dbReference>
<dbReference type="Pfam" id="PF01797">
    <property type="entry name" value="Y1_Tnp"/>
    <property type="match status" value="1"/>
</dbReference>
<dbReference type="GO" id="GO:0043565">
    <property type="term" value="F:sequence-specific DNA binding"/>
    <property type="evidence" value="ECO:0007669"/>
    <property type="project" value="TreeGrafter"/>
</dbReference>
<protein>
    <recommendedName>
        <fullName evidence="1">Transposase IS200-like domain-containing protein</fullName>
    </recommendedName>
</protein>
<dbReference type="EMBL" id="MLAE01000083">
    <property type="protein sequence ID" value="OOF75936.1"/>
    <property type="molecule type" value="Genomic_DNA"/>
</dbReference>
<dbReference type="InterPro" id="IPR036515">
    <property type="entry name" value="Transposase_17_sf"/>
</dbReference>
<dbReference type="PANTHER" id="PTHR36966:SF1">
    <property type="entry name" value="REP-ASSOCIATED TYROSINE TRANSPOSASE"/>
    <property type="match status" value="1"/>
</dbReference>
<evidence type="ECO:0000259" key="1">
    <source>
        <dbReference type="SMART" id="SM01321"/>
    </source>
</evidence>
<accession>A0A1V3KF17</accession>
<dbReference type="SMART" id="SM01321">
    <property type="entry name" value="Y1_Tnp"/>
    <property type="match status" value="1"/>
</dbReference>
<dbReference type="Proteomes" id="UP000189114">
    <property type="component" value="Unassembled WGS sequence"/>
</dbReference>
<dbReference type="AlphaFoldDB" id="A0A1V3KF17"/>
<reference evidence="3" key="1">
    <citation type="submission" date="2016-10" db="EMBL/GenBank/DDBJ databases">
        <title>Rodentibacter gen. nov. and new species.</title>
        <authorList>
            <person name="Christensen H."/>
        </authorList>
    </citation>
    <scope>NUCLEOTIDE SEQUENCE [LARGE SCALE GENOMIC DNA]</scope>
    <source>
        <strain evidence="3">Ppn152</strain>
    </source>
</reference>
<name>A0A1V3KF17_9PAST</name>